<keyword evidence="3 6" id="KW-0732">Signal</keyword>
<dbReference type="InterPro" id="IPR010583">
    <property type="entry name" value="MipA"/>
</dbReference>
<dbReference type="GO" id="GO:0009279">
    <property type="term" value="C:cell outer membrane"/>
    <property type="evidence" value="ECO:0007669"/>
    <property type="project" value="UniProtKB-SubCell"/>
</dbReference>
<evidence type="ECO:0000256" key="6">
    <source>
        <dbReference type="SAM" id="SignalP"/>
    </source>
</evidence>
<dbReference type="AlphaFoldDB" id="A0A2Y9TTT4"/>
<dbReference type="EMBL" id="CP029185">
    <property type="protein sequence ID" value="AWH87092.1"/>
    <property type="molecule type" value="Genomic_DNA"/>
</dbReference>
<feature type="chain" id="PRO_5016137735" evidence="6">
    <location>
        <begin position="25"/>
        <end position="249"/>
    </location>
</feature>
<evidence type="ECO:0000256" key="5">
    <source>
        <dbReference type="ARBA" id="ARBA00023237"/>
    </source>
</evidence>
<feature type="signal peptide" evidence="6">
    <location>
        <begin position="1"/>
        <end position="24"/>
    </location>
</feature>
<reference evidence="7 8" key="1">
    <citation type="journal article" date="2019" name="Int. J. Syst. Evol. Microbiol.">
        <title>Limnobaculum parvum gen. nov., sp. nov., isolated from a freshwater lake.</title>
        <authorList>
            <person name="Baek C."/>
            <person name="Shin S.K."/>
            <person name="Yi H."/>
        </authorList>
    </citation>
    <scope>NUCLEOTIDE SEQUENCE [LARGE SCALE GENOMIC DNA]</scope>
    <source>
        <strain evidence="7 8">HYN0051</strain>
    </source>
</reference>
<dbReference type="OrthoDB" id="8562138at2"/>
<gene>
    <name evidence="7" type="ORF">HYN51_00115</name>
</gene>
<evidence type="ECO:0000256" key="1">
    <source>
        <dbReference type="ARBA" id="ARBA00004442"/>
    </source>
</evidence>
<sequence length="249" mass="27417">MKLSRIVWNSCILGAVLAVPVANADTWSIGAGAAVEMYPYKGVDNQVSPLPVINYEGDHFYIRGIGAGAYVWKDSHNQLSLDLYYSPLRFRASKSDDNQMKKLDNRDSTMMGGASYKHTADWGIIRTSLSADMLDTSNGLRADAAYLHPFVLNDLKIIPGVGAVWYSSNFNDYYYGISGKESNRSGLDKYKADSSWSPYAELTATYKINNSWSTYATGRYTSLASEVKDSPMVDKSYSAAVAGGVTYTF</sequence>
<protein>
    <submittedName>
        <fullName evidence="7">MipA/OmpV family protein</fullName>
    </submittedName>
</protein>
<keyword evidence="5" id="KW-0998">Cell outer membrane</keyword>
<dbReference type="Pfam" id="PF06629">
    <property type="entry name" value="MipA"/>
    <property type="match status" value="1"/>
</dbReference>
<evidence type="ECO:0000256" key="4">
    <source>
        <dbReference type="ARBA" id="ARBA00023136"/>
    </source>
</evidence>
<dbReference type="KEGG" id="lpv:HYN51_00115"/>
<dbReference type="Proteomes" id="UP000244908">
    <property type="component" value="Chromosome"/>
</dbReference>
<dbReference type="GO" id="GO:0009252">
    <property type="term" value="P:peptidoglycan biosynthetic process"/>
    <property type="evidence" value="ECO:0007669"/>
    <property type="project" value="TreeGrafter"/>
</dbReference>
<proteinExistence type="inferred from homology"/>
<evidence type="ECO:0000256" key="3">
    <source>
        <dbReference type="ARBA" id="ARBA00022729"/>
    </source>
</evidence>
<evidence type="ECO:0000256" key="2">
    <source>
        <dbReference type="ARBA" id="ARBA00005722"/>
    </source>
</evidence>
<dbReference type="RefSeq" id="WP_108899186.1">
    <property type="nucleotide sequence ID" value="NZ_CP029185.2"/>
</dbReference>
<evidence type="ECO:0000313" key="7">
    <source>
        <dbReference type="EMBL" id="AWH87092.1"/>
    </source>
</evidence>
<keyword evidence="4" id="KW-0472">Membrane</keyword>
<comment type="subcellular location">
    <subcellularLocation>
        <location evidence="1">Cell outer membrane</location>
    </subcellularLocation>
</comment>
<dbReference type="PANTHER" id="PTHR38776">
    <property type="entry name" value="MLTA-INTERACTING PROTEIN-RELATED"/>
    <property type="match status" value="1"/>
</dbReference>
<keyword evidence="8" id="KW-1185">Reference proteome</keyword>
<name>A0A2Y9TTT4_9GAMM</name>
<evidence type="ECO:0000313" key="8">
    <source>
        <dbReference type="Proteomes" id="UP000244908"/>
    </source>
</evidence>
<dbReference type="PANTHER" id="PTHR38776:SF1">
    <property type="entry name" value="MLTA-INTERACTING PROTEIN-RELATED"/>
    <property type="match status" value="1"/>
</dbReference>
<comment type="similarity">
    <text evidence="2">Belongs to the MipA/OmpV family.</text>
</comment>
<organism evidence="7 8">
    <name type="scientific">Limnobaculum parvum</name>
    <dbReference type="NCBI Taxonomy" id="2172103"/>
    <lineage>
        <taxon>Bacteria</taxon>
        <taxon>Pseudomonadati</taxon>
        <taxon>Pseudomonadota</taxon>
        <taxon>Gammaproteobacteria</taxon>
        <taxon>Enterobacterales</taxon>
        <taxon>Budviciaceae</taxon>
        <taxon>Limnobaculum</taxon>
    </lineage>
</organism>
<accession>A0A2Y9TTT4</accession>